<sequence length="70" mass="7580">MLACPVQVGSGLGGCCGSFGLSVPEVTGTALGWFHRAALTVRFQRWKVNRPLHHGLVLVRSPSITDHHLF</sequence>
<dbReference type="EnsemblPlants" id="TuG1812G0400003229.01.T01">
    <property type="protein sequence ID" value="TuG1812G0400003229.01.T01.cds358785"/>
    <property type="gene ID" value="TuG1812G0400003229.01"/>
</dbReference>
<accession>A0A8R7Q8F3</accession>
<dbReference type="Proteomes" id="UP000015106">
    <property type="component" value="Chromosome 4"/>
</dbReference>
<organism evidence="1 2">
    <name type="scientific">Triticum urartu</name>
    <name type="common">Red wild einkorn</name>
    <name type="synonym">Crithodium urartu</name>
    <dbReference type="NCBI Taxonomy" id="4572"/>
    <lineage>
        <taxon>Eukaryota</taxon>
        <taxon>Viridiplantae</taxon>
        <taxon>Streptophyta</taxon>
        <taxon>Embryophyta</taxon>
        <taxon>Tracheophyta</taxon>
        <taxon>Spermatophyta</taxon>
        <taxon>Magnoliopsida</taxon>
        <taxon>Liliopsida</taxon>
        <taxon>Poales</taxon>
        <taxon>Poaceae</taxon>
        <taxon>BOP clade</taxon>
        <taxon>Pooideae</taxon>
        <taxon>Triticodae</taxon>
        <taxon>Triticeae</taxon>
        <taxon>Triticinae</taxon>
        <taxon>Triticum</taxon>
    </lineage>
</organism>
<dbReference type="Gramene" id="TuG1812G0400003229.01.T01">
    <property type="protein sequence ID" value="TuG1812G0400003229.01.T01.cds358785"/>
    <property type="gene ID" value="TuG1812G0400003229.01"/>
</dbReference>
<protein>
    <submittedName>
        <fullName evidence="1">Uncharacterized protein</fullName>
    </submittedName>
</protein>
<reference evidence="2" key="1">
    <citation type="journal article" date="2013" name="Nature">
        <title>Draft genome of the wheat A-genome progenitor Triticum urartu.</title>
        <authorList>
            <person name="Ling H.Q."/>
            <person name="Zhao S."/>
            <person name="Liu D."/>
            <person name="Wang J."/>
            <person name="Sun H."/>
            <person name="Zhang C."/>
            <person name="Fan H."/>
            <person name="Li D."/>
            <person name="Dong L."/>
            <person name="Tao Y."/>
            <person name="Gao C."/>
            <person name="Wu H."/>
            <person name="Li Y."/>
            <person name="Cui Y."/>
            <person name="Guo X."/>
            <person name="Zheng S."/>
            <person name="Wang B."/>
            <person name="Yu K."/>
            <person name="Liang Q."/>
            <person name="Yang W."/>
            <person name="Lou X."/>
            <person name="Chen J."/>
            <person name="Feng M."/>
            <person name="Jian J."/>
            <person name="Zhang X."/>
            <person name="Luo G."/>
            <person name="Jiang Y."/>
            <person name="Liu J."/>
            <person name="Wang Z."/>
            <person name="Sha Y."/>
            <person name="Zhang B."/>
            <person name="Wu H."/>
            <person name="Tang D."/>
            <person name="Shen Q."/>
            <person name="Xue P."/>
            <person name="Zou S."/>
            <person name="Wang X."/>
            <person name="Liu X."/>
            <person name="Wang F."/>
            <person name="Yang Y."/>
            <person name="An X."/>
            <person name="Dong Z."/>
            <person name="Zhang K."/>
            <person name="Zhang X."/>
            <person name="Luo M.C."/>
            <person name="Dvorak J."/>
            <person name="Tong Y."/>
            <person name="Wang J."/>
            <person name="Yang H."/>
            <person name="Li Z."/>
            <person name="Wang D."/>
            <person name="Zhang A."/>
            <person name="Wang J."/>
        </authorList>
    </citation>
    <scope>NUCLEOTIDE SEQUENCE</scope>
    <source>
        <strain evidence="2">cv. G1812</strain>
    </source>
</reference>
<evidence type="ECO:0000313" key="2">
    <source>
        <dbReference type="Proteomes" id="UP000015106"/>
    </source>
</evidence>
<reference evidence="1" key="2">
    <citation type="submission" date="2018-03" db="EMBL/GenBank/DDBJ databases">
        <title>The Triticum urartu genome reveals the dynamic nature of wheat genome evolution.</title>
        <authorList>
            <person name="Ling H."/>
            <person name="Ma B."/>
            <person name="Shi X."/>
            <person name="Liu H."/>
            <person name="Dong L."/>
            <person name="Sun H."/>
            <person name="Cao Y."/>
            <person name="Gao Q."/>
            <person name="Zheng S."/>
            <person name="Li Y."/>
            <person name="Yu Y."/>
            <person name="Du H."/>
            <person name="Qi M."/>
            <person name="Li Y."/>
            <person name="Yu H."/>
            <person name="Cui Y."/>
            <person name="Wang N."/>
            <person name="Chen C."/>
            <person name="Wu H."/>
            <person name="Zhao Y."/>
            <person name="Zhang J."/>
            <person name="Li Y."/>
            <person name="Zhou W."/>
            <person name="Zhang B."/>
            <person name="Hu W."/>
            <person name="Eijk M."/>
            <person name="Tang J."/>
            <person name="Witsenboer H."/>
            <person name="Zhao S."/>
            <person name="Li Z."/>
            <person name="Zhang A."/>
            <person name="Wang D."/>
            <person name="Liang C."/>
        </authorList>
    </citation>
    <scope>NUCLEOTIDE SEQUENCE [LARGE SCALE GENOMIC DNA]</scope>
    <source>
        <strain evidence="1">cv. G1812</strain>
    </source>
</reference>
<evidence type="ECO:0000313" key="1">
    <source>
        <dbReference type="EnsemblPlants" id="TuG1812G0400003229.01.T01.cds358785"/>
    </source>
</evidence>
<name>A0A8R7Q8F3_TRIUA</name>
<dbReference type="AlphaFoldDB" id="A0A8R7Q8F3"/>
<proteinExistence type="predicted"/>
<keyword evidence="2" id="KW-1185">Reference proteome</keyword>
<reference evidence="1" key="3">
    <citation type="submission" date="2022-06" db="UniProtKB">
        <authorList>
            <consortium name="EnsemblPlants"/>
        </authorList>
    </citation>
    <scope>IDENTIFICATION</scope>
</reference>